<sequence>MTQSELFPRTHTRKTDLNTLLFPVALEPIYLAGATTPVDNFKAIAGFPHDLGYKTVFCVVTDNYQLLTNSDALTIAESVYRRVFKTVDMKAMEVFNLIYPETKSFCHIDIIDKNYEVNLWAEEVYLPFIRVTNSYNRTRKLIFELGFCRKLCDNGVIFEKETITFAYTHTKGLLNIDAIEKQLANDDRLSRLETSFIAWMQQLKNYPVADKYVLALCARIMEVHFDINNQDLKKRKKETDRAVLFQDDIERLKKKYWSEMGQTAYTVFNMATDYATHSTNTLHIDGQQARVGTWLGDFCKAAAAKPFSMDDYLNDYRYLLN</sequence>
<evidence type="ECO:0000313" key="1">
    <source>
        <dbReference type="EMBL" id="MFD2936157.1"/>
    </source>
</evidence>
<reference evidence="2" key="1">
    <citation type="journal article" date="2019" name="Int. J. Syst. Evol. Microbiol.">
        <title>The Global Catalogue of Microorganisms (GCM) 10K type strain sequencing project: providing services to taxonomists for standard genome sequencing and annotation.</title>
        <authorList>
            <consortium name="The Broad Institute Genomics Platform"/>
            <consortium name="The Broad Institute Genome Sequencing Center for Infectious Disease"/>
            <person name="Wu L."/>
            <person name="Ma J."/>
        </authorList>
    </citation>
    <scope>NUCLEOTIDE SEQUENCE [LARGE SCALE GENOMIC DNA]</scope>
    <source>
        <strain evidence="2">KCTC 52490</strain>
    </source>
</reference>
<protein>
    <submittedName>
        <fullName evidence="1">DUF932 domain-containing protein</fullName>
    </submittedName>
</protein>
<proteinExistence type="predicted"/>
<dbReference type="Proteomes" id="UP001597512">
    <property type="component" value="Unassembled WGS sequence"/>
</dbReference>
<keyword evidence="2" id="KW-1185">Reference proteome</keyword>
<organism evidence="1 2">
    <name type="scientific">Spirosoma flavum</name>
    <dbReference type="NCBI Taxonomy" id="2048557"/>
    <lineage>
        <taxon>Bacteria</taxon>
        <taxon>Pseudomonadati</taxon>
        <taxon>Bacteroidota</taxon>
        <taxon>Cytophagia</taxon>
        <taxon>Cytophagales</taxon>
        <taxon>Cytophagaceae</taxon>
        <taxon>Spirosoma</taxon>
    </lineage>
</organism>
<dbReference type="RefSeq" id="WP_381504713.1">
    <property type="nucleotide sequence ID" value="NZ_JBHUOM010000022.1"/>
</dbReference>
<dbReference type="EMBL" id="JBHUOM010000022">
    <property type="protein sequence ID" value="MFD2936157.1"/>
    <property type="molecule type" value="Genomic_DNA"/>
</dbReference>
<dbReference type="InterPro" id="IPR026325">
    <property type="entry name" value="DUF932"/>
</dbReference>
<name>A0ABW6ANL2_9BACT</name>
<accession>A0ABW6ANL2</accession>
<comment type="caution">
    <text evidence="1">The sequence shown here is derived from an EMBL/GenBank/DDBJ whole genome shotgun (WGS) entry which is preliminary data.</text>
</comment>
<gene>
    <name evidence="1" type="ORF">ACFS25_20405</name>
</gene>
<evidence type="ECO:0000313" key="2">
    <source>
        <dbReference type="Proteomes" id="UP001597512"/>
    </source>
</evidence>
<dbReference type="Pfam" id="PF06067">
    <property type="entry name" value="DUF932"/>
    <property type="match status" value="1"/>
</dbReference>